<proteinExistence type="predicted"/>
<reference evidence="1 2" key="1">
    <citation type="submission" date="2024-07" db="EMBL/GenBank/DDBJ databases">
        <title>Section-level genome sequencing and comparative genomics of Aspergillus sections Usti and Cavernicolus.</title>
        <authorList>
            <consortium name="Lawrence Berkeley National Laboratory"/>
            <person name="Nybo J.L."/>
            <person name="Vesth T.C."/>
            <person name="Theobald S."/>
            <person name="Frisvad J.C."/>
            <person name="Larsen T.O."/>
            <person name="Kjaerboelling I."/>
            <person name="Rothschild-Mancinelli K."/>
            <person name="Lyhne E.K."/>
            <person name="Kogle M.E."/>
            <person name="Barry K."/>
            <person name="Clum A."/>
            <person name="Na H."/>
            <person name="Ledsgaard L."/>
            <person name="Lin J."/>
            <person name="Lipzen A."/>
            <person name="Kuo A."/>
            <person name="Riley R."/>
            <person name="Mondo S."/>
            <person name="Labutti K."/>
            <person name="Haridas S."/>
            <person name="Pangalinan J."/>
            <person name="Salamov A.A."/>
            <person name="Simmons B.A."/>
            <person name="Magnuson J.K."/>
            <person name="Chen J."/>
            <person name="Drula E."/>
            <person name="Henrissat B."/>
            <person name="Wiebenga A."/>
            <person name="Lubbers R.J."/>
            <person name="Gomes A.C."/>
            <person name="Makela M.R."/>
            <person name="Stajich J."/>
            <person name="Grigoriev I.V."/>
            <person name="Mortensen U.H."/>
            <person name="De Vries R.P."/>
            <person name="Baker S.E."/>
            <person name="Andersen M.R."/>
        </authorList>
    </citation>
    <scope>NUCLEOTIDE SEQUENCE [LARGE SCALE GENOMIC DNA]</scope>
    <source>
        <strain evidence="1 2">CBS 123904</strain>
    </source>
</reference>
<dbReference type="EMBL" id="JBFXLU010000382">
    <property type="protein sequence ID" value="KAL2827892.1"/>
    <property type="molecule type" value="Genomic_DNA"/>
</dbReference>
<dbReference type="Proteomes" id="UP001610446">
    <property type="component" value="Unassembled WGS sequence"/>
</dbReference>
<organism evidence="1 2">
    <name type="scientific">Aspergillus pseudoustus</name>
    <dbReference type="NCBI Taxonomy" id="1810923"/>
    <lineage>
        <taxon>Eukaryota</taxon>
        <taxon>Fungi</taxon>
        <taxon>Dikarya</taxon>
        <taxon>Ascomycota</taxon>
        <taxon>Pezizomycotina</taxon>
        <taxon>Eurotiomycetes</taxon>
        <taxon>Eurotiomycetidae</taxon>
        <taxon>Eurotiales</taxon>
        <taxon>Aspergillaceae</taxon>
        <taxon>Aspergillus</taxon>
        <taxon>Aspergillus subgen. Nidulantes</taxon>
    </lineage>
</organism>
<evidence type="ECO:0000313" key="1">
    <source>
        <dbReference type="EMBL" id="KAL2827892.1"/>
    </source>
</evidence>
<name>A0ABR4ILW4_9EURO</name>
<keyword evidence="2" id="KW-1185">Reference proteome</keyword>
<comment type="caution">
    <text evidence="1">The sequence shown here is derived from an EMBL/GenBank/DDBJ whole genome shotgun (WGS) entry which is preliminary data.</text>
</comment>
<gene>
    <name evidence="1" type="ORF">BJY01DRAFT_228864</name>
</gene>
<protein>
    <submittedName>
        <fullName evidence="1">Uncharacterized protein</fullName>
    </submittedName>
</protein>
<sequence>MAGGMGGWGPWSFLPLSLQVNHIQKGRCDPAFPWRNKSVASALEGPGVYPCKEGAYPRYTYVLKYLAGRYVA</sequence>
<accession>A0ABR4ILW4</accession>
<evidence type="ECO:0000313" key="2">
    <source>
        <dbReference type="Proteomes" id="UP001610446"/>
    </source>
</evidence>